<dbReference type="NCBIfam" id="TIGR00732">
    <property type="entry name" value="dprA"/>
    <property type="match status" value="1"/>
</dbReference>
<evidence type="ECO:0000313" key="4">
    <source>
        <dbReference type="Proteomes" id="UP001081709"/>
    </source>
</evidence>
<protein>
    <submittedName>
        <fullName evidence="3">DNA-processing protein DprA</fullName>
    </submittedName>
</protein>
<dbReference type="PANTHER" id="PTHR43022">
    <property type="entry name" value="PROTEIN SMF"/>
    <property type="match status" value="1"/>
</dbReference>
<sequence>MAEPMRGTLTVNDRWSARRHAWAYLSRVIEGPSAPLRQLLAEGRDVEAIAHGVKRREPWIGSLLGQTAARYRTDSAAHDLLTADRNGTRLITPDDDEWPSDPLDRAFGFADAARDHVGRSGGRDAVAPHALWVRGGSPAELTQRAVAVVGTRSITRYGWEVTRMLVEGLAASRWTIVSGGALGVDTVAHETALANGTPTIAVAACGPGRTYPARNAALFDRIAGDGARGAVISEYPPGVHPARHRFLTRNRLVAALSGGTVVVEAAWRSGALNTLTWAARLGTVAMAVPGPVTGHGSLGCHERIRNGEAQLVTTAGEIRELIEPLGTVDVRAQYEFAFPADRVQALSHTELRVFDATSTESRITEMVAAEAGITVPLTVHILVDLQQKGLVQRDGRSWRRTG</sequence>
<name>A0ABT3WPL8_9CORY</name>
<dbReference type="Gene3D" id="3.40.50.450">
    <property type="match status" value="1"/>
</dbReference>
<accession>A0ABT3WPL8</accession>
<dbReference type="EMBL" id="JAPMKV010000001">
    <property type="protein sequence ID" value="MCX7444013.1"/>
    <property type="molecule type" value="Genomic_DNA"/>
</dbReference>
<comment type="caution">
    <text evidence="3">The sequence shown here is derived from an EMBL/GenBank/DDBJ whole genome shotgun (WGS) entry which is preliminary data.</text>
</comment>
<keyword evidence="4" id="KW-1185">Reference proteome</keyword>
<dbReference type="InterPro" id="IPR003488">
    <property type="entry name" value="DprA"/>
</dbReference>
<organism evidence="3 4">
    <name type="scientific">Corynebacterium pygosceleis</name>
    <dbReference type="NCBI Taxonomy" id="2800406"/>
    <lineage>
        <taxon>Bacteria</taxon>
        <taxon>Bacillati</taxon>
        <taxon>Actinomycetota</taxon>
        <taxon>Actinomycetes</taxon>
        <taxon>Mycobacteriales</taxon>
        <taxon>Corynebacteriaceae</taxon>
        <taxon>Corynebacterium</taxon>
    </lineage>
</organism>
<evidence type="ECO:0000313" key="3">
    <source>
        <dbReference type="EMBL" id="MCX7444013.1"/>
    </source>
</evidence>
<reference evidence="3" key="1">
    <citation type="submission" date="2022-11" db="EMBL/GenBank/DDBJ databases">
        <title>Corynebacterium sp. isolated from Penguins.</title>
        <authorList>
            <person name="Sedlar K."/>
            <person name="Svec P."/>
        </authorList>
    </citation>
    <scope>NUCLEOTIDE SEQUENCE</scope>
    <source>
        <strain evidence="3">P7003</strain>
    </source>
</reference>
<dbReference type="SUPFAM" id="SSF102405">
    <property type="entry name" value="MCP/YpsA-like"/>
    <property type="match status" value="1"/>
</dbReference>
<dbReference type="Proteomes" id="UP001081709">
    <property type="component" value="Unassembled WGS sequence"/>
</dbReference>
<dbReference type="InterPro" id="IPR057666">
    <property type="entry name" value="DrpA_SLOG"/>
</dbReference>
<evidence type="ECO:0000259" key="2">
    <source>
        <dbReference type="Pfam" id="PF02481"/>
    </source>
</evidence>
<evidence type="ECO:0000256" key="1">
    <source>
        <dbReference type="ARBA" id="ARBA00006525"/>
    </source>
</evidence>
<gene>
    <name evidence="3" type="primary">dprA</name>
    <name evidence="3" type="ORF">OS125_01970</name>
</gene>
<dbReference type="PANTHER" id="PTHR43022:SF1">
    <property type="entry name" value="PROTEIN SMF"/>
    <property type="match status" value="1"/>
</dbReference>
<proteinExistence type="inferred from homology"/>
<comment type="similarity">
    <text evidence="1">Belongs to the DprA/Smf family.</text>
</comment>
<feature type="domain" description="Smf/DprA SLOG" evidence="2">
    <location>
        <begin position="126"/>
        <end position="321"/>
    </location>
</feature>
<dbReference type="RefSeq" id="WP_267186143.1">
    <property type="nucleotide sequence ID" value="NZ_JAPMKV010000001.1"/>
</dbReference>
<dbReference type="Pfam" id="PF02481">
    <property type="entry name" value="DNA_processg_A"/>
    <property type="match status" value="1"/>
</dbReference>